<sequence>MAVTDPLTLSAQIHEESISQVITALKDDRTQHDPELTSETRELWRTTNHFTKKQALPEKVDTNMMHSYEYTMDNRITVHFVKNKFTKWAEVNSFPVQTAKYATDEFIKLVIARFGLESDLFGNLCEYISCKKTRETPNHPKCNATFDRCVQKLKTKVKIVRNVDLKNLDIHLDHAHVY</sequence>
<dbReference type="AlphaFoldDB" id="A0A0C2IRM8"/>
<proteinExistence type="predicted"/>
<protein>
    <recommendedName>
        <fullName evidence="3">Integrase catalytic domain-containing protein</fullName>
    </recommendedName>
</protein>
<organism evidence="1 2">
    <name type="scientific">Thelohanellus kitauei</name>
    <name type="common">Myxosporean</name>
    <dbReference type="NCBI Taxonomy" id="669202"/>
    <lineage>
        <taxon>Eukaryota</taxon>
        <taxon>Metazoa</taxon>
        <taxon>Cnidaria</taxon>
        <taxon>Myxozoa</taxon>
        <taxon>Myxosporea</taxon>
        <taxon>Bivalvulida</taxon>
        <taxon>Platysporina</taxon>
        <taxon>Myxobolidae</taxon>
        <taxon>Thelohanellus</taxon>
    </lineage>
</organism>
<dbReference type="SUPFAM" id="SSF53098">
    <property type="entry name" value="Ribonuclease H-like"/>
    <property type="match status" value="1"/>
</dbReference>
<dbReference type="InterPro" id="IPR012337">
    <property type="entry name" value="RNaseH-like_sf"/>
</dbReference>
<dbReference type="EMBL" id="JWZT01002965">
    <property type="protein sequence ID" value="KII68089.1"/>
    <property type="molecule type" value="Genomic_DNA"/>
</dbReference>
<comment type="caution">
    <text evidence="1">The sequence shown here is derived from an EMBL/GenBank/DDBJ whole genome shotgun (WGS) entry which is preliminary data.</text>
</comment>
<evidence type="ECO:0000313" key="2">
    <source>
        <dbReference type="Proteomes" id="UP000031668"/>
    </source>
</evidence>
<reference evidence="1 2" key="1">
    <citation type="journal article" date="2014" name="Genome Biol. Evol.">
        <title>The genome of the myxosporean Thelohanellus kitauei shows adaptations to nutrient acquisition within its fish host.</title>
        <authorList>
            <person name="Yang Y."/>
            <person name="Xiong J."/>
            <person name="Zhou Z."/>
            <person name="Huo F."/>
            <person name="Miao W."/>
            <person name="Ran C."/>
            <person name="Liu Y."/>
            <person name="Zhang J."/>
            <person name="Feng J."/>
            <person name="Wang M."/>
            <person name="Wang M."/>
            <person name="Wang L."/>
            <person name="Yao B."/>
        </authorList>
    </citation>
    <scope>NUCLEOTIDE SEQUENCE [LARGE SCALE GENOMIC DNA]</scope>
    <source>
        <strain evidence="1">Wuqing</strain>
    </source>
</reference>
<name>A0A0C2IRM8_THEKT</name>
<evidence type="ECO:0008006" key="3">
    <source>
        <dbReference type="Google" id="ProtNLM"/>
    </source>
</evidence>
<gene>
    <name evidence="1" type="ORF">RF11_06295</name>
</gene>
<dbReference type="Proteomes" id="UP000031668">
    <property type="component" value="Unassembled WGS sequence"/>
</dbReference>
<accession>A0A0C2IRM8</accession>
<keyword evidence="2" id="KW-1185">Reference proteome</keyword>
<evidence type="ECO:0000313" key="1">
    <source>
        <dbReference type="EMBL" id="KII68089.1"/>
    </source>
</evidence>